<dbReference type="RefSeq" id="XP_021566677.1">
    <property type="nucleotide sequence ID" value="XM_021711002.1"/>
</dbReference>
<evidence type="ECO:0000313" key="1">
    <source>
        <dbReference type="Proteomes" id="UP000189704"/>
    </source>
</evidence>
<proteinExistence type="predicted"/>
<dbReference type="InterPro" id="IPR037668">
    <property type="entry name" value="SPMIP3"/>
</dbReference>
<reference evidence="2" key="1">
    <citation type="submission" date="2025-08" db="UniProtKB">
        <authorList>
            <consortium name="RefSeq"/>
        </authorList>
    </citation>
    <scope>IDENTIFICATION</scope>
</reference>
<sequence>MTAIRLREFIERRPVIPPSIFIAHQGRDLQGYYPGQLARLHLDYGAKRAPRLEPEISHSFIESSTT</sequence>
<dbReference type="PANTHER" id="PTHR31763:SF2">
    <property type="entry name" value="CHROMOSOME 1 OPEN READING FRAME 100"/>
    <property type="match status" value="1"/>
</dbReference>
<accession>A0A3Q0DVS5</accession>
<gene>
    <name evidence="2" type="primary">CUNH1orf100</name>
</gene>
<keyword evidence="1" id="KW-1185">Reference proteome</keyword>
<dbReference type="Proteomes" id="UP000189704">
    <property type="component" value="Unplaced"/>
</dbReference>
<evidence type="ECO:0000313" key="2">
    <source>
        <dbReference type="RefSeq" id="XP_021566677.1"/>
    </source>
</evidence>
<organism evidence="1 2">
    <name type="scientific">Carlito syrichta</name>
    <name type="common">Philippine tarsier</name>
    <name type="synonym">Tarsius syrichta</name>
    <dbReference type="NCBI Taxonomy" id="1868482"/>
    <lineage>
        <taxon>Eukaryota</taxon>
        <taxon>Metazoa</taxon>
        <taxon>Chordata</taxon>
        <taxon>Craniata</taxon>
        <taxon>Vertebrata</taxon>
        <taxon>Euteleostomi</taxon>
        <taxon>Mammalia</taxon>
        <taxon>Eutheria</taxon>
        <taxon>Euarchontoglires</taxon>
        <taxon>Primates</taxon>
        <taxon>Haplorrhini</taxon>
        <taxon>Tarsiiformes</taxon>
        <taxon>Tarsiidae</taxon>
        <taxon>Carlito</taxon>
    </lineage>
</organism>
<protein>
    <submittedName>
        <fullName evidence="2">Uncharacterized protein C1orf100 homolog isoform X3</fullName>
    </submittedName>
</protein>
<dbReference type="Pfam" id="PF17670">
    <property type="entry name" value="DUF5530"/>
    <property type="match status" value="1"/>
</dbReference>
<dbReference type="GeneID" id="103257560"/>
<dbReference type="AlphaFoldDB" id="A0A3Q0DVS5"/>
<dbReference type="PANTHER" id="PTHR31763">
    <property type="entry name" value="HYPOTHETICAL PROTEIN LOC689766"/>
    <property type="match status" value="1"/>
</dbReference>
<name>A0A3Q0DVS5_CARSF</name>
<dbReference type="CTD" id="200159"/>